<dbReference type="PANTHER" id="PTHR43479:SF11">
    <property type="entry name" value="ACREF_ENVCD OPERON REPRESSOR-RELATED"/>
    <property type="match status" value="1"/>
</dbReference>
<dbReference type="PROSITE" id="PS50977">
    <property type="entry name" value="HTH_TETR_2"/>
    <property type="match status" value="1"/>
</dbReference>
<sequence>MTREQKKQQRHDAIVTHGLQLIRTHGFDEVSVKQITDAAGLAKGTFFNYFASKGDLIAHWYDAIVEKAIAENAKQPLSSDLDTILDIGLYCINATLAEPELWNAKRQLVATNVALQTAESRMDEKLREFFSELFKDRVCALSAREIADLVVCVLTGTVQECATYGASNDIEKLVQDRLKNLLTLIPPKSLA</sequence>
<name>A0AA51RQH1_9GAMM</name>
<evidence type="ECO:0000313" key="4">
    <source>
        <dbReference type="EMBL" id="WMS85664.1"/>
    </source>
</evidence>
<evidence type="ECO:0000259" key="3">
    <source>
        <dbReference type="PROSITE" id="PS50977"/>
    </source>
</evidence>
<dbReference type="Pfam" id="PF00440">
    <property type="entry name" value="TetR_N"/>
    <property type="match status" value="1"/>
</dbReference>
<dbReference type="GO" id="GO:0003677">
    <property type="term" value="F:DNA binding"/>
    <property type="evidence" value="ECO:0007669"/>
    <property type="project" value="UniProtKB-UniRule"/>
</dbReference>
<protein>
    <submittedName>
        <fullName evidence="4">TetR/AcrR family transcriptional regulator</fullName>
    </submittedName>
</protein>
<evidence type="ECO:0000313" key="5">
    <source>
        <dbReference type="Proteomes" id="UP001239782"/>
    </source>
</evidence>
<dbReference type="KEGG" id="plei:Q9312_10605"/>
<dbReference type="InterPro" id="IPR001647">
    <property type="entry name" value="HTH_TetR"/>
</dbReference>
<evidence type="ECO:0000256" key="1">
    <source>
        <dbReference type="ARBA" id="ARBA00023125"/>
    </source>
</evidence>
<dbReference type="AlphaFoldDB" id="A0AA51RQH1"/>
<keyword evidence="1 2" id="KW-0238">DNA-binding</keyword>
<feature type="domain" description="HTH tetR-type" evidence="3">
    <location>
        <begin position="8"/>
        <end position="68"/>
    </location>
</feature>
<evidence type="ECO:0000256" key="2">
    <source>
        <dbReference type="PROSITE-ProRule" id="PRU00335"/>
    </source>
</evidence>
<gene>
    <name evidence="4" type="ORF">Q9312_10605</name>
</gene>
<dbReference type="SUPFAM" id="SSF46689">
    <property type="entry name" value="Homeodomain-like"/>
    <property type="match status" value="1"/>
</dbReference>
<dbReference type="EMBL" id="CP133548">
    <property type="protein sequence ID" value="WMS85664.1"/>
    <property type="molecule type" value="Genomic_DNA"/>
</dbReference>
<dbReference type="InterPro" id="IPR050624">
    <property type="entry name" value="HTH-type_Tx_Regulator"/>
</dbReference>
<feature type="DNA-binding region" description="H-T-H motif" evidence="2">
    <location>
        <begin position="31"/>
        <end position="50"/>
    </location>
</feature>
<dbReference type="RefSeq" id="WP_309200817.1">
    <property type="nucleotide sequence ID" value="NZ_CP133548.1"/>
</dbReference>
<organism evidence="4 5">
    <name type="scientific">Pleionea litopenaei</name>
    <dbReference type="NCBI Taxonomy" id="3070815"/>
    <lineage>
        <taxon>Bacteria</taxon>
        <taxon>Pseudomonadati</taxon>
        <taxon>Pseudomonadota</taxon>
        <taxon>Gammaproteobacteria</taxon>
        <taxon>Oceanospirillales</taxon>
        <taxon>Pleioneaceae</taxon>
        <taxon>Pleionea</taxon>
    </lineage>
</organism>
<dbReference type="InterPro" id="IPR009057">
    <property type="entry name" value="Homeodomain-like_sf"/>
</dbReference>
<proteinExistence type="predicted"/>
<accession>A0AA51RQH1</accession>
<dbReference type="InterPro" id="IPR023772">
    <property type="entry name" value="DNA-bd_HTH_TetR-type_CS"/>
</dbReference>
<dbReference type="PANTHER" id="PTHR43479">
    <property type="entry name" value="ACREF/ENVCD OPERON REPRESSOR-RELATED"/>
    <property type="match status" value="1"/>
</dbReference>
<dbReference type="PRINTS" id="PR00455">
    <property type="entry name" value="HTHTETR"/>
</dbReference>
<dbReference type="PROSITE" id="PS01081">
    <property type="entry name" value="HTH_TETR_1"/>
    <property type="match status" value="1"/>
</dbReference>
<keyword evidence="5" id="KW-1185">Reference proteome</keyword>
<reference evidence="4 5" key="1">
    <citation type="submission" date="2023-08" db="EMBL/GenBank/DDBJ databases">
        <title>Pleionea litopenaei sp. nov., isolated from stomach of juvenile Litopenaeus vannamei.</title>
        <authorList>
            <person name="Rho A.M."/>
            <person name="Hwang C.Y."/>
        </authorList>
    </citation>
    <scope>NUCLEOTIDE SEQUENCE [LARGE SCALE GENOMIC DNA]</scope>
    <source>
        <strain evidence="4 5">HL-JVS1</strain>
    </source>
</reference>
<dbReference type="Proteomes" id="UP001239782">
    <property type="component" value="Chromosome"/>
</dbReference>
<dbReference type="Gene3D" id="1.10.357.10">
    <property type="entry name" value="Tetracycline Repressor, domain 2"/>
    <property type="match status" value="1"/>
</dbReference>